<feature type="domain" description="AIG1-type G" evidence="6">
    <location>
        <begin position="56"/>
        <end position="256"/>
    </location>
</feature>
<dbReference type="PANTHER" id="PTHR10903:SF182">
    <property type="entry name" value="GTPASE IMAP FAMILY MEMBER 4"/>
    <property type="match status" value="1"/>
</dbReference>
<dbReference type="AlphaFoldDB" id="A0A8C2IVZ4"/>
<sequence>MSNQGVGHHRQWSNRSSNEGNRDTQNVCSLSQTQIPPNTMTQGSPGSDPLAVNPALNELRLVLLGKTGAGKSATGNSILGNRCFNDELCMSSVTKECMRECGTVEGRNLVLVDTPGFFDTDLTEEQLKQEAIHCLALCSPGPHAFLLVIPIERYTEEQQRTVEMILEMFNKDISNHSILIFSHADRLRGESIERFVSKQNRKVQDLVERFGRRFVAFDNTNPTNPEQVSRLLQKVNELLAVNENRHFTNEVTEAMQKAQKIIEERIQAEMDKRMKKIKQEVRKMADARWRAFISDISEERRNAKRRIKCIQRRIDQIETDTEMEEQDVRPIPARLKRFLVSLKKQLKNMRRMQKREMKKERKRMERKEKEKKIWFQEEMQRRLNEAREKSLFSSRNILTKLTCYFLGLGSVFVPTLLACVFPPAVETGLLAKFLSNLLDSGAAESGSLFGKVAGVAVKAVSVKLASRTNCCIQ</sequence>
<keyword evidence="4" id="KW-0175">Coiled coil</keyword>
<evidence type="ECO:0000259" key="6">
    <source>
        <dbReference type="PROSITE" id="PS51720"/>
    </source>
</evidence>
<keyword evidence="3" id="KW-0342">GTP-binding</keyword>
<evidence type="ECO:0000256" key="4">
    <source>
        <dbReference type="SAM" id="Coils"/>
    </source>
</evidence>
<evidence type="ECO:0000256" key="5">
    <source>
        <dbReference type="SAM" id="MobiDB-lite"/>
    </source>
</evidence>
<feature type="compositionally biased region" description="Polar residues" evidence="5">
    <location>
        <begin position="13"/>
        <end position="25"/>
    </location>
</feature>
<dbReference type="Gene3D" id="3.40.50.300">
    <property type="entry name" value="P-loop containing nucleotide triphosphate hydrolases"/>
    <property type="match status" value="1"/>
</dbReference>
<protein>
    <submittedName>
        <fullName evidence="7">Si:ch1073-185p12.2</fullName>
    </submittedName>
</protein>
<organism evidence="7 8">
    <name type="scientific">Cyprinus carpio</name>
    <name type="common">Common carp</name>
    <dbReference type="NCBI Taxonomy" id="7962"/>
    <lineage>
        <taxon>Eukaryota</taxon>
        <taxon>Metazoa</taxon>
        <taxon>Chordata</taxon>
        <taxon>Craniata</taxon>
        <taxon>Vertebrata</taxon>
        <taxon>Euteleostomi</taxon>
        <taxon>Actinopterygii</taxon>
        <taxon>Neopterygii</taxon>
        <taxon>Teleostei</taxon>
        <taxon>Ostariophysi</taxon>
        <taxon>Cypriniformes</taxon>
        <taxon>Cyprinidae</taxon>
        <taxon>Cyprininae</taxon>
        <taxon>Cyprinus</taxon>
    </lineage>
</organism>
<comment type="similarity">
    <text evidence="1">Belongs to the TRAFAC class TrmE-Era-EngA-EngB-Septin-like GTPase superfamily. AIG1/Toc34/Toc159-like paraseptin GTPase family. IAN subfamily.</text>
</comment>
<dbReference type="Proteomes" id="UP000694701">
    <property type="component" value="Unplaced"/>
</dbReference>
<dbReference type="Pfam" id="PF04548">
    <property type="entry name" value="AIG1"/>
    <property type="match status" value="1"/>
</dbReference>
<proteinExistence type="inferred from homology"/>
<keyword evidence="2" id="KW-0547">Nucleotide-binding</keyword>
<dbReference type="InterPro" id="IPR045058">
    <property type="entry name" value="GIMA/IAN/Toc"/>
</dbReference>
<reference evidence="7" key="1">
    <citation type="submission" date="2025-08" db="UniProtKB">
        <authorList>
            <consortium name="Ensembl"/>
        </authorList>
    </citation>
    <scope>IDENTIFICATION</scope>
</reference>
<name>A0A8C2IVZ4_CYPCA</name>
<accession>A0A8C2IVZ4</accession>
<evidence type="ECO:0000313" key="7">
    <source>
        <dbReference type="Ensembl" id="ENSCCRP00020086116.1"/>
    </source>
</evidence>
<dbReference type="Ensembl" id="ENSCCRT00020094226.1">
    <property type="protein sequence ID" value="ENSCCRP00020086116.1"/>
    <property type="gene ID" value="ENSCCRG00020039640.1"/>
</dbReference>
<feature type="coiled-coil region" evidence="4">
    <location>
        <begin position="293"/>
        <end position="377"/>
    </location>
</feature>
<evidence type="ECO:0000256" key="2">
    <source>
        <dbReference type="ARBA" id="ARBA00022741"/>
    </source>
</evidence>
<dbReference type="InterPro" id="IPR006703">
    <property type="entry name" value="G_AIG1"/>
</dbReference>
<dbReference type="GO" id="GO:0005525">
    <property type="term" value="F:GTP binding"/>
    <property type="evidence" value="ECO:0007669"/>
    <property type="project" value="UniProtKB-KW"/>
</dbReference>
<dbReference type="InterPro" id="IPR027417">
    <property type="entry name" value="P-loop_NTPase"/>
</dbReference>
<feature type="region of interest" description="Disordered" evidence="5">
    <location>
        <begin position="1"/>
        <end position="25"/>
    </location>
</feature>
<dbReference type="CDD" id="cd01852">
    <property type="entry name" value="AIG1"/>
    <property type="match status" value="1"/>
</dbReference>
<evidence type="ECO:0000256" key="3">
    <source>
        <dbReference type="ARBA" id="ARBA00023134"/>
    </source>
</evidence>
<evidence type="ECO:0000313" key="8">
    <source>
        <dbReference type="Proteomes" id="UP000694701"/>
    </source>
</evidence>
<dbReference type="SUPFAM" id="SSF52540">
    <property type="entry name" value="P-loop containing nucleoside triphosphate hydrolases"/>
    <property type="match status" value="1"/>
</dbReference>
<dbReference type="PANTHER" id="PTHR10903">
    <property type="entry name" value="GTPASE, IMAP FAMILY MEMBER-RELATED"/>
    <property type="match status" value="1"/>
</dbReference>
<dbReference type="PROSITE" id="PS51720">
    <property type="entry name" value="G_AIG1"/>
    <property type="match status" value="1"/>
</dbReference>
<evidence type="ECO:0000256" key="1">
    <source>
        <dbReference type="ARBA" id="ARBA00008535"/>
    </source>
</evidence>
<dbReference type="FunFam" id="3.40.50.300:FF:002274">
    <property type="entry name" value="Si:dkeyp-69e1.8"/>
    <property type="match status" value="1"/>
</dbReference>